<dbReference type="AlphaFoldDB" id="A0A7K3WU43"/>
<proteinExistence type="predicted"/>
<comment type="caution">
    <text evidence="1">The sequence shown here is derived from an EMBL/GenBank/DDBJ whole genome shotgun (WGS) entry which is preliminary data.</text>
</comment>
<organism evidence="1 2">
    <name type="scientific">Cryomorpha ignava</name>
    <dbReference type="NCBI Taxonomy" id="101383"/>
    <lineage>
        <taxon>Bacteria</taxon>
        <taxon>Pseudomonadati</taxon>
        <taxon>Bacteroidota</taxon>
        <taxon>Flavobacteriia</taxon>
        <taxon>Flavobacteriales</taxon>
        <taxon>Cryomorphaceae</taxon>
        <taxon>Cryomorpha</taxon>
    </lineage>
</organism>
<reference evidence="1 2" key="1">
    <citation type="submission" date="2020-02" db="EMBL/GenBank/DDBJ databases">
        <title>Out from the shadows clarifying the taxonomy of the family Cryomorphaceae and related taxa by utilizing the GTDB taxonomic framework.</title>
        <authorList>
            <person name="Bowman J.P."/>
        </authorList>
    </citation>
    <scope>NUCLEOTIDE SEQUENCE [LARGE SCALE GENOMIC DNA]</scope>
    <source>
        <strain evidence="1 2">QSSC 1-22</strain>
    </source>
</reference>
<dbReference type="EMBL" id="JAAGVY010000044">
    <property type="protein sequence ID" value="NEN25199.1"/>
    <property type="molecule type" value="Genomic_DNA"/>
</dbReference>
<evidence type="ECO:0000313" key="2">
    <source>
        <dbReference type="Proteomes" id="UP000486602"/>
    </source>
</evidence>
<keyword evidence="2" id="KW-1185">Reference proteome</keyword>
<name>A0A7K3WU43_9FLAO</name>
<evidence type="ECO:0000313" key="1">
    <source>
        <dbReference type="EMBL" id="NEN25199.1"/>
    </source>
</evidence>
<dbReference type="RefSeq" id="WP_163286658.1">
    <property type="nucleotide sequence ID" value="NZ_JAAGVY010000044.1"/>
</dbReference>
<accession>A0A7K3WU43</accession>
<dbReference type="Proteomes" id="UP000486602">
    <property type="component" value="Unassembled WGS sequence"/>
</dbReference>
<sequence>MDRKSTATERLPTLSYKYELVIAKDYGKVFLLPDNQIMICELTKEYVPIEDFKEIFFETIPIIEKHQIKKFIFDKQNLQVFDQPSMEWYFIHWKKDIYDLGMKTHRKILPKDNPAFTLAVEAGRSKIKSEYKDTIISHLDIQYKTSIKEAIES</sequence>
<protein>
    <submittedName>
        <fullName evidence="1">Uncharacterized protein</fullName>
    </submittedName>
</protein>
<gene>
    <name evidence="1" type="ORF">G3O08_17005</name>
</gene>